<dbReference type="EMBL" id="ABID01000001">
    <property type="protein sequence ID" value="EDQ05781.1"/>
    <property type="molecule type" value="Genomic_DNA"/>
</dbReference>
<accession>A0ABP2DCA4</accession>
<reference evidence="1 2" key="1">
    <citation type="submission" date="2007-11" db="EMBL/GenBank/DDBJ databases">
        <authorList>
            <person name="Wagner-Dobler I."/>
            <person name="Ferriera S."/>
            <person name="Johnson J."/>
            <person name="Kravitz S."/>
            <person name="Beeson K."/>
            <person name="Sutton G."/>
            <person name="Rogers Y.-H."/>
            <person name="Friedman R."/>
            <person name="Frazier M."/>
            <person name="Venter J.C."/>
        </authorList>
    </citation>
    <scope>NUCLEOTIDE SEQUENCE [LARGE SCALE GENOMIC DNA]</scope>
    <source>
        <strain evidence="1 2">HEL-45</strain>
    </source>
</reference>
<gene>
    <name evidence="1" type="ORF">OIHEL45_03185</name>
</gene>
<comment type="caution">
    <text evidence="1">The sequence shown here is derived from an EMBL/GenBank/DDBJ whole genome shotgun (WGS) entry which is preliminary data.</text>
</comment>
<evidence type="ECO:0000313" key="2">
    <source>
        <dbReference type="Proteomes" id="UP000003257"/>
    </source>
</evidence>
<sequence>MIYYAIARNWRKQGGGGGQVKGLYADLIGRGAVFLAYLTGDGIAFAPSRFVGYTENTVLGHQKLEQRDGKETNKRVREFCVASSASQSGTTRMM</sequence>
<dbReference type="RefSeq" id="WP_007117851.1">
    <property type="nucleotide sequence ID" value="NZ_ABID01000001.1"/>
</dbReference>
<keyword evidence="2" id="KW-1185">Reference proteome</keyword>
<dbReference type="Proteomes" id="UP000003257">
    <property type="component" value="Unassembled WGS sequence"/>
</dbReference>
<organism evidence="1 2">
    <name type="scientific">Sulfitobacter indolifex HEL-45</name>
    <dbReference type="NCBI Taxonomy" id="391624"/>
    <lineage>
        <taxon>Bacteria</taxon>
        <taxon>Pseudomonadati</taxon>
        <taxon>Pseudomonadota</taxon>
        <taxon>Alphaproteobacteria</taxon>
        <taxon>Rhodobacterales</taxon>
        <taxon>Roseobacteraceae</taxon>
        <taxon>Sulfitobacter</taxon>
    </lineage>
</organism>
<evidence type="ECO:0000313" key="1">
    <source>
        <dbReference type="EMBL" id="EDQ05781.1"/>
    </source>
</evidence>
<protein>
    <submittedName>
        <fullName evidence="1">Uncharacterized protein</fullName>
    </submittedName>
</protein>
<proteinExistence type="predicted"/>
<name>A0ABP2DCA4_9RHOB</name>